<keyword evidence="2" id="KW-0812">Transmembrane</keyword>
<feature type="compositionally biased region" description="Basic and acidic residues" evidence="1">
    <location>
        <begin position="50"/>
        <end position="68"/>
    </location>
</feature>
<reference evidence="3 4" key="1">
    <citation type="submission" date="2024-02" db="EMBL/GenBank/DDBJ databases">
        <authorList>
            <person name="Chen Y."/>
            <person name="Shah S."/>
            <person name="Dougan E. K."/>
            <person name="Thang M."/>
            <person name="Chan C."/>
        </authorList>
    </citation>
    <scope>NUCLEOTIDE SEQUENCE [LARGE SCALE GENOMIC DNA]</scope>
</reference>
<name>A0ABP0N360_9DINO</name>
<protein>
    <submittedName>
        <fullName evidence="3">Uncharacterized protein</fullName>
    </submittedName>
</protein>
<evidence type="ECO:0000256" key="1">
    <source>
        <dbReference type="SAM" id="MobiDB-lite"/>
    </source>
</evidence>
<evidence type="ECO:0000313" key="4">
    <source>
        <dbReference type="Proteomes" id="UP001642484"/>
    </source>
</evidence>
<keyword evidence="2" id="KW-0472">Membrane</keyword>
<gene>
    <name evidence="3" type="ORF">CCMP2556_LOCUS28305</name>
</gene>
<accession>A0ABP0N360</accession>
<keyword evidence="4" id="KW-1185">Reference proteome</keyword>
<proteinExistence type="predicted"/>
<dbReference type="EMBL" id="CAXAMN010021224">
    <property type="protein sequence ID" value="CAK9057364.1"/>
    <property type="molecule type" value="Genomic_DNA"/>
</dbReference>
<evidence type="ECO:0000313" key="3">
    <source>
        <dbReference type="EMBL" id="CAK9057364.1"/>
    </source>
</evidence>
<sequence length="132" mass="15060">MHFRGRSLPWRDQKLQSPTCQEEHLRLALERLFLGAGARGRTRVARVGRAARDALEDRKTTSPDRPEETLSGPSFETLSQQRRRRELLALILMWPLLLVAARVGGIVTHLEHDQSTGPRHIRHVGRSTKGSW</sequence>
<feature type="transmembrane region" description="Helical" evidence="2">
    <location>
        <begin position="87"/>
        <end position="110"/>
    </location>
</feature>
<feature type="region of interest" description="Disordered" evidence="1">
    <location>
        <begin position="46"/>
        <end position="80"/>
    </location>
</feature>
<keyword evidence="2" id="KW-1133">Transmembrane helix</keyword>
<evidence type="ECO:0000256" key="2">
    <source>
        <dbReference type="SAM" id="Phobius"/>
    </source>
</evidence>
<feature type="compositionally biased region" description="Polar residues" evidence="1">
    <location>
        <begin position="71"/>
        <end position="80"/>
    </location>
</feature>
<dbReference type="Proteomes" id="UP001642484">
    <property type="component" value="Unassembled WGS sequence"/>
</dbReference>
<comment type="caution">
    <text evidence="3">The sequence shown here is derived from an EMBL/GenBank/DDBJ whole genome shotgun (WGS) entry which is preliminary data.</text>
</comment>
<feature type="region of interest" description="Disordered" evidence="1">
    <location>
        <begin position="113"/>
        <end position="132"/>
    </location>
</feature>
<organism evidence="3 4">
    <name type="scientific">Durusdinium trenchii</name>
    <dbReference type="NCBI Taxonomy" id="1381693"/>
    <lineage>
        <taxon>Eukaryota</taxon>
        <taxon>Sar</taxon>
        <taxon>Alveolata</taxon>
        <taxon>Dinophyceae</taxon>
        <taxon>Suessiales</taxon>
        <taxon>Symbiodiniaceae</taxon>
        <taxon>Durusdinium</taxon>
    </lineage>
</organism>